<accession>A0A7X0RQ95</accession>
<dbReference type="PANTHER" id="PTHR12526">
    <property type="entry name" value="GLYCOSYLTRANSFERASE"/>
    <property type="match status" value="1"/>
</dbReference>
<dbReference type="Gene3D" id="3.40.50.11010">
    <property type="match status" value="1"/>
</dbReference>
<dbReference type="GO" id="GO:0016740">
    <property type="term" value="F:transferase activity"/>
    <property type="evidence" value="ECO:0007669"/>
    <property type="project" value="UniProtKB-KW"/>
</dbReference>
<dbReference type="RefSeq" id="WP_185143260.1">
    <property type="nucleotide sequence ID" value="NZ_JACJVP010000023.1"/>
</dbReference>
<dbReference type="Pfam" id="PF13692">
    <property type="entry name" value="Glyco_trans_1_4"/>
    <property type="match status" value="1"/>
</dbReference>
<comment type="caution">
    <text evidence="1">The sequence shown here is derived from an EMBL/GenBank/DDBJ whole genome shotgun (WGS) entry which is preliminary data.</text>
</comment>
<evidence type="ECO:0000313" key="2">
    <source>
        <dbReference type="Proteomes" id="UP000547209"/>
    </source>
</evidence>
<keyword evidence="2" id="KW-1185">Reference proteome</keyword>
<dbReference type="PANTHER" id="PTHR12526:SF630">
    <property type="entry name" value="GLYCOSYLTRANSFERASE"/>
    <property type="match status" value="1"/>
</dbReference>
<dbReference type="AlphaFoldDB" id="A0A7X0RQ95"/>
<dbReference type="Gene3D" id="3.40.50.2000">
    <property type="entry name" value="Glycogen Phosphorylase B"/>
    <property type="match status" value="1"/>
</dbReference>
<gene>
    <name evidence="1" type="ORF">H7C19_13635</name>
</gene>
<reference evidence="1 2" key="1">
    <citation type="submission" date="2020-08" db="EMBL/GenBank/DDBJ databases">
        <title>Cohnella phylogeny.</title>
        <authorList>
            <person name="Dunlap C."/>
        </authorList>
    </citation>
    <scope>NUCLEOTIDE SEQUENCE [LARGE SCALE GENOMIC DNA]</scope>
    <source>
        <strain evidence="1 2">DSM 28246</strain>
    </source>
</reference>
<sequence length="389" mass="43820">MNIMFVSHTYIGGPFVVGSHHLARELSQMGHRVLHLSTSVTPAHLLKMKQQTIVDRFKQWRNSRTRDEGIIHCVPLSLVPWNIAGRVYQRTGKNLFVQSIAFPNVSRLLDFHGFSDVDLLLIDQPCFVGIEKYVNAKVVIYRPTDNYKDMSGDRTVETAEKEIISRAHGMVATSEPVLLNVRRHKRDVPAIVMENGVEFAHFTQAGREPDELKRIPGPRAIYVGAVDERLDLASIRHLAASRPSLSIIVIGPYVPSSIESFAFTDNVYFLGSKPYASLPAFLHRADLALLPLSDHKANGGRSPMKLYEYAAAGLPTVVRETPELARRGEEFLYFYQDERGLVSQVDDLLRKLHADEVPKNRIVEAARKQSWKAKAQQIIEFGARLASPY</sequence>
<name>A0A7X0RQ95_9BACL</name>
<keyword evidence="1" id="KW-0808">Transferase</keyword>
<organism evidence="1 2">
    <name type="scientific">Cohnella nanjingensis</name>
    <dbReference type="NCBI Taxonomy" id="1387779"/>
    <lineage>
        <taxon>Bacteria</taxon>
        <taxon>Bacillati</taxon>
        <taxon>Bacillota</taxon>
        <taxon>Bacilli</taxon>
        <taxon>Bacillales</taxon>
        <taxon>Paenibacillaceae</taxon>
        <taxon>Cohnella</taxon>
    </lineage>
</organism>
<dbReference type="EMBL" id="JACJVP010000023">
    <property type="protein sequence ID" value="MBB6671727.1"/>
    <property type="molecule type" value="Genomic_DNA"/>
</dbReference>
<dbReference type="SUPFAM" id="SSF53756">
    <property type="entry name" value="UDP-Glycosyltransferase/glycogen phosphorylase"/>
    <property type="match status" value="1"/>
</dbReference>
<evidence type="ECO:0000313" key="1">
    <source>
        <dbReference type="EMBL" id="MBB6671727.1"/>
    </source>
</evidence>
<dbReference type="Proteomes" id="UP000547209">
    <property type="component" value="Unassembled WGS sequence"/>
</dbReference>
<protein>
    <submittedName>
        <fullName evidence="1">Glycosyltransferase</fullName>
    </submittedName>
</protein>
<proteinExistence type="predicted"/>